<sequence>MKTIKILFLFLGILVASKLNAQKNHSEWRYLRGDKPVQFQLEKTKVVGNKVFYKIHLRLNKEGAGYCTHELCYGYVIYLPIYEYDTDTKTGKATDLHFKIPKEFAGEYIIPTEFYTVNKAESNGVISYWDHEKNYPMQKVISNGEIRQQLEFLRGCVDTKRVNKPYNDYCNNKGFVESEAVEIK</sequence>
<dbReference type="RefSeq" id="WP_073583152.1">
    <property type="nucleotide sequence ID" value="NZ_CBCSEA010000006.1"/>
</dbReference>
<dbReference type="EMBL" id="FRYK01000002">
    <property type="protein sequence ID" value="SHO73247.1"/>
    <property type="molecule type" value="Genomic_DNA"/>
</dbReference>
<protein>
    <recommendedName>
        <fullName evidence="4">GLPGLI family protein</fullName>
    </recommendedName>
</protein>
<proteinExistence type="predicted"/>
<accession>A0A1M7ZXA1</accession>
<organism evidence="2 3">
    <name type="scientific">Flavobacterium cucumis</name>
    <dbReference type="NCBI Taxonomy" id="416016"/>
    <lineage>
        <taxon>Bacteria</taxon>
        <taxon>Pseudomonadati</taxon>
        <taxon>Bacteroidota</taxon>
        <taxon>Flavobacteriia</taxon>
        <taxon>Flavobacteriales</taxon>
        <taxon>Flavobacteriaceae</taxon>
        <taxon>Flavobacterium</taxon>
    </lineage>
</organism>
<dbReference type="AlphaFoldDB" id="A0A1M7ZXA1"/>
<keyword evidence="3" id="KW-1185">Reference proteome</keyword>
<evidence type="ECO:0008006" key="4">
    <source>
        <dbReference type="Google" id="ProtNLM"/>
    </source>
</evidence>
<gene>
    <name evidence="2" type="ORF">SAMN05443547_1602</name>
</gene>
<feature type="chain" id="PRO_5012025930" description="GLPGLI family protein" evidence="1">
    <location>
        <begin position="22"/>
        <end position="184"/>
    </location>
</feature>
<dbReference type="Proteomes" id="UP000184611">
    <property type="component" value="Unassembled WGS sequence"/>
</dbReference>
<dbReference type="OrthoDB" id="1337545at2"/>
<dbReference type="STRING" id="416016.SAMN05443547_1602"/>
<reference evidence="3" key="1">
    <citation type="submission" date="2016-12" db="EMBL/GenBank/DDBJ databases">
        <authorList>
            <person name="Varghese N."/>
            <person name="Submissions S."/>
        </authorList>
    </citation>
    <scope>NUCLEOTIDE SEQUENCE [LARGE SCALE GENOMIC DNA]</scope>
    <source>
        <strain evidence="3">DSM 18830</strain>
    </source>
</reference>
<feature type="signal peptide" evidence="1">
    <location>
        <begin position="1"/>
        <end position="21"/>
    </location>
</feature>
<evidence type="ECO:0000313" key="2">
    <source>
        <dbReference type="EMBL" id="SHO73247.1"/>
    </source>
</evidence>
<name>A0A1M7ZXA1_9FLAO</name>
<keyword evidence="1" id="KW-0732">Signal</keyword>
<evidence type="ECO:0000256" key="1">
    <source>
        <dbReference type="SAM" id="SignalP"/>
    </source>
</evidence>
<evidence type="ECO:0000313" key="3">
    <source>
        <dbReference type="Proteomes" id="UP000184611"/>
    </source>
</evidence>